<evidence type="ECO:0000313" key="2">
    <source>
        <dbReference type="Proteomes" id="UP000254400"/>
    </source>
</evidence>
<dbReference type="SUPFAM" id="SSF140453">
    <property type="entry name" value="EsxAB dimer-like"/>
    <property type="match status" value="1"/>
</dbReference>
<proteinExistence type="predicted"/>
<accession>A0A378XWR2</accession>
<dbReference type="EMBL" id="UGSC01000001">
    <property type="protein sequence ID" value="SUA68586.1"/>
    <property type="molecule type" value="Genomic_DNA"/>
</dbReference>
<name>A0A378XWR2_PAEPO</name>
<protein>
    <submittedName>
        <fullName evidence="1">Protein of uncharacterized function DUF909</fullName>
    </submittedName>
</protein>
<dbReference type="AlphaFoldDB" id="A0A378XWR2"/>
<dbReference type="InterPro" id="IPR036689">
    <property type="entry name" value="ESAT-6-like_sf"/>
</dbReference>
<sequence>MGRILVPPDKLMEVADQFLHGKYEMDRMLNFLSGRIDFVQQGWSGATRERFFQEFQVSRQSMSVTLERLSTVAQELIFISNNFTQVDGEKVVLDVPGNGVPIKTASNGEGLLHKIFEQIGKAGITKAEAQLEASKLQGEIFWDTAQGAKGAIQEDLTLGILPDKERDYDHPMAAKVGEILGHVATTLQGAGEVVAGLGGEGLSVAVSSTGVGSIVGVPGLIGSAALAAHGSTTAYKGASGIGKSSVELWQMVKGEGGGSSKQTLTSNKGTSIDVTPHLIIPVRQQIHIQLKGSLTHLLIF</sequence>
<dbReference type="Gene3D" id="1.10.287.850">
    <property type="entry name" value="HP0062-like domain"/>
    <property type="match status" value="1"/>
</dbReference>
<dbReference type="Pfam" id="PF06013">
    <property type="entry name" value="WXG100"/>
    <property type="match status" value="1"/>
</dbReference>
<dbReference type="InterPro" id="IPR010310">
    <property type="entry name" value="T7SS_ESAT-6-like"/>
</dbReference>
<gene>
    <name evidence="1" type="primary">M1_1749</name>
    <name evidence="1" type="ORF">NCTC10343_01762</name>
</gene>
<dbReference type="Proteomes" id="UP000254400">
    <property type="component" value="Unassembled WGS sequence"/>
</dbReference>
<reference evidence="1 2" key="1">
    <citation type="submission" date="2018-06" db="EMBL/GenBank/DDBJ databases">
        <authorList>
            <consortium name="Pathogen Informatics"/>
            <person name="Doyle S."/>
        </authorList>
    </citation>
    <scope>NUCLEOTIDE SEQUENCE [LARGE SCALE GENOMIC DNA]</scope>
    <source>
        <strain evidence="1 2">NCTC10343</strain>
    </source>
</reference>
<organism evidence="1 2">
    <name type="scientific">Paenibacillus polymyxa</name>
    <name type="common">Bacillus polymyxa</name>
    <dbReference type="NCBI Taxonomy" id="1406"/>
    <lineage>
        <taxon>Bacteria</taxon>
        <taxon>Bacillati</taxon>
        <taxon>Bacillota</taxon>
        <taxon>Bacilli</taxon>
        <taxon>Bacillales</taxon>
        <taxon>Paenibacillaceae</taxon>
        <taxon>Paenibacillus</taxon>
    </lineage>
</organism>
<evidence type="ECO:0000313" key="1">
    <source>
        <dbReference type="EMBL" id="SUA68586.1"/>
    </source>
</evidence>